<reference evidence="1 2" key="1">
    <citation type="submission" date="2024-09" db="EMBL/GenBank/DDBJ databases">
        <authorList>
            <person name="Sun Q."/>
            <person name="Mori K."/>
        </authorList>
    </citation>
    <scope>NUCLEOTIDE SEQUENCE [LARGE SCALE GENOMIC DNA]</scope>
    <source>
        <strain evidence="1 2">CCM 7609</strain>
    </source>
</reference>
<sequence length="106" mass="11319">MSKDGRFGRPSWCSDGAKVRESALASTSAVLEATMRGPLVRTTGARGLGSGSDSCVSPPFTSLRLRQRSAGCSGRTRTVPVRPRWMSGITTRSCASSLPWGWRTCP</sequence>
<comment type="caution">
    <text evidence="1">The sequence shown here is derived from an EMBL/GenBank/DDBJ whole genome shotgun (WGS) entry which is preliminary data.</text>
</comment>
<organism evidence="1 2">
    <name type="scientific">Citricoccus parietis</name>
    <dbReference type="NCBI Taxonomy" id="592307"/>
    <lineage>
        <taxon>Bacteria</taxon>
        <taxon>Bacillati</taxon>
        <taxon>Actinomycetota</taxon>
        <taxon>Actinomycetes</taxon>
        <taxon>Micrococcales</taxon>
        <taxon>Micrococcaceae</taxon>
        <taxon>Citricoccus</taxon>
    </lineage>
</organism>
<gene>
    <name evidence="1" type="ORF">ACFFX0_09230</name>
</gene>
<evidence type="ECO:0000313" key="2">
    <source>
        <dbReference type="Proteomes" id="UP001589575"/>
    </source>
</evidence>
<keyword evidence="2" id="KW-1185">Reference proteome</keyword>
<protein>
    <submittedName>
        <fullName evidence="1">Uncharacterized protein</fullName>
    </submittedName>
</protein>
<dbReference type="Proteomes" id="UP001589575">
    <property type="component" value="Unassembled WGS sequence"/>
</dbReference>
<accession>A0ABV5FXG8</accession>
<dbReference type="EMBL" id="JBHMFI010000001">
    <property type="protein sequence ID" value="MFB9071367.1"/>
    <property type="molecule type" value="Genomic_DNA"/>
</dbReference>
<proteinExistence type="predicted"/>
<evidence type="ECO:0000313" key="1">
    <source>
        <dbReference type="EMBL" id="MFB9071367.1"/>
    </source>
</evidence>
<name>A0ABV5FXG8_9MICC</name>